<dbReference type="PANTHER" id="PTHR11715:SF3">
    <property type="entry name" value="GLYCINE CLEAVAGE SYSTEM H PROTEIN-RELATED"/>
    <property type="match status" value="1"/>
</dbReference>
<keyword evidence="2 4" id="KW-0450">Lipoyl</keyword>
<comment type="subunit">
    <text evidence="4">The glycine cleavage system is composed of four proteins: P, T, L and H.</text>
</comment>
<dbReference type="HAMAP" id="MF_00272">
    <property type="entry name" value="GcvH"/>
    <property type="match status" value="1"/>
</dbReference>
<dbReference type="NCBIfam" id="NF002270">
    <property type="entry name" value="PRK01202.1"/>
    <property type="match status" value="1"/>
</dbReference>
<comment type="similarity">
    <text evidence="1 4">Belongs to the GcvH family.</text>
</comment>
<dbReference type="Proteomes" id="UP000695022">
    <property type="component" value="Unplaced"/>
</dbReference>
<evidence type="ECO:0000256" key="3">
    <source>
        <dbReference type="ARBA" id="ARBA00022946"/>
    </source>
</evidence>
<evidence type="ECO:0000256" key="4">
    <source>
        <dbReference type="RuleBase" id="RU364055"/>
    </source>
</evidence>
<keyword evidence="3 4" id="KW-0809">Transit peptide</keyword>
<proteinExistence type="inferred from homology"/>
<keyword evidence="6" id="KW-1185">Reference proteome</keyword>
<dbReference type="PROSITE" id="PS50968">
    <property type="entry name" value="BIOTINYL_LIPOYL"/>
    <property type="match status" value="1"/>
</dbReference>
<dbReference type="NCBIfam" id="TIGR00527">
    <property type="entry name" value="gcvH"/>
    <property type="match status" value="1"/>
</dbReference>
<protein>
    <recommendedName>
        <fullName evidence="4">Glycine cleavage system H protein</fullName>
    </recommendedName>
</protein>
<keyword evidence="4" id="KW-0496">Mitochondrion</keyword>
<dbReference type="PROSITE" id="PS00189">
    <property type="entry name" value="LIPOYL"/>
    <property type="match status" value="1"/>
</dbReference>
<dbReference type="GeneID" id="106820445"/>
<dbReference type="InterPro" id="IPR003016">
    <property type="entry name" value="2-oxoA_DH_lipoyl-BS"/>
</dbReference>
<accession>A0ABM1F7M6</accession>
<evidence type="ECO:0000313" key="7">
    <source>
        <dbReference type="RefSeq" id="XP_014680447.1"/>
    </source>
</evidence>
<organism evidence="6 7">
    <name type="scientific">Priapulus caudatus</name>
    <name type="common">Priapulid worm</name>
    <dbReference type="NCBI Taxonomy" id="37621"/>
    <lineage>
        <taxon>Eukaryota</taxon>
        <taxon>Metazoa</taxon>
        <taxon>Ecdysozoa</taxon>
        <taxon>Scalidophora</taxon>
        <taxon>Priapulida</taxon>
        <taxon>Priapulimorpha</taxon>
        <taxon>Priapulimorphida</taxon>
        <taxon>Priapulidae</taxon>
        <taxon>Priapulus</taxon>
    </lineage>
</organism>
<dbReference type="SUPFAM" id="SSF51230">
    <property type="entry name" value="Single hybrid motif"/>
    <property type="match status" value="1"/>
</dbReference>
<dbReference type="CDD" id="cd06848">
    <property type="entry name" value="GCS_H"/>
    <property type="match status" value="1"/>
</dbReference>
<feature type="domain" description="Lipoyl-binding" evidence="5">
    <location>
        <begin position="24"/>
        <end position="106"/>
    </location>
</feature>
<dbReference type="InterPro" id="IPR002930">
    <property type="entry name" value="GCV_H"/>
</dbReference>
<evidence type="ECO:0000313" key="6">
    <source>
        <dbReference type="Proteomes" id="UP000695022"/>
    </source>
</evidence>
<evidence type="ECO:0000259" key="5">
    <source>
        <dbReference type="PROSITE" id="PS50968"/>
    </source>
</evidence>
<comment type="subcellular location">
    <subcellularLocation>
        <location evidence="4">Mitochondrion</location>
    </subcellularLocation>
</comment>
<dbReference type="InterPro" id="IPR033753">
    <property type="entry name" value="GCV_H/Fam206"/>
</dbReference>
<name>A0ABM1F7M6_PRICU</name>
<gene>
    <name evidence="7" type="primary">LOC106820445</name>
</gene>
<comment type="cofactor">
    <cofactor evidence="4">
        <name>(R)-lipoate</name>
        <dbReference type="ChEBI" id="CHEBI:83088"/>
    </cofactor>
    <text evidence="4">Binds 1 lipoyl cofactor covalently.</text>
</comment>
<evidence type="ECO:0000256" key="1">
    <source>
        <dbReference type="ARBA" id="ARBA00009249"/>
    </source>
</evidence>
<dbReference type="InterPro" id="IPR017453">
    <property type="entry name" value="GCV_H_sub"/>
</dbReference>
<dbReference type="PANTHER" id="PTHR11715">
    <property type="entry name" value="GLYCINE CLEAVAGE SYSTEM H PROTEIN"/>
    <property type="match status" value="1"/>
</dbReference>
<dbReference type="InterPro" id="IPR011053">
    <property type="entry name" value="Single_hybrid_motif"/>
</dbReference>
<reference evidence="7" key="1">
    <citation type="submission" date="2025-08" db="UniProtKB">
        <authorList>
            <consortium name="RefSeq"/>
        </authorList>
    </citation>
    <scope>IDENTIFICATION</scope>
</reference>
<evidence type="ECO:0000256" key="2">
    <source>
        <dbReference type="ARBA" id="ARBA00022823"/>
    </source>
</evidence>
<dbReference type="Pfam" id="PF01597">
    <property type="entry name" value="GCV_H"/>
    <property type="match status" value="1"/>
</dbReference>
<comment type="function">
    <text evidence="4">The H protein shuttles the methylamine group of glycine from the P protein to the T protein.</text>
</comment>
<dbReference type="Gene3D" id="2.40.50.100">
    <property type="match status" value="1"/>
</dbReference>
<dbReference type="RefSeq" id="XP_014680447.1">
    <property type="nucleotide sequence ID" value="XM_014824961.1"/>
</dbReference>
<dbReference type="InterPro" id="IPR000089">
    <property type="entry name" value="Biotin_lipoyl"/>
</dbReference>
<sequence length="127" mass="13851">MSEVPSELKYAKSHEWVRIEDDGMMTVGISDHAQALLGDLVFVELPEVGTELSAGDECCVVESVKAASDVYMPISGEIMEINEALADEPEIINSAPYDNGWLFKVQPSAGEVEDLLDAEAYQAELDE</sequence>